<dbReference type="OMA" id="RWTRRIY"/>
<dbReference type="InterPro" id="IPR052816">
    <property type="entry name" value="Peroxisomal_Membrane_PEX28-32"/>
</dbReference>
<keyword evidence="2 6" id="KW-0812">Transmembrane</keyword>
<feature type="transmembrane region" description="Helical" evidence="6">
    <location>
        <begin position="227"/>
        <end position="254"/>
    </location>
</feature>
<evidence type="ECO:0000256" key="3">
    <source>
        <dbReference type="ARBA" id="ARBA00022989"/>
    </source>
</evidence>
<feature type="region of interest" description="Disordered" evidence="5">
    <location>
        <begin position="536"/>
        <end position="558"/>
    </location>
</feature>
<comment type="caution">
    <text evidence="8">The sequence shown here is derived from an EMBL/GenBank/DDBJ whole genome shotgun (WGS) entry which is preliminary data.</text>
</comment>
<name>A0A1C7M1C5_GRIFR</name>
<evidence type="ECO:0000256" key="2">
    <source>
        <dbReference type="ARBA" id="ARBA00022692"/>
    </source>
</evidence>
<dbReference type="AlphaFoldDB" id="A0A1C7M1C5"/>
<gene>
    <name evidence="8" type="primary">PEX29</name>
    <name evidence="8" type="ORF">A0H81_11160</name>
</gene>
<reference evidence="8 9" key="1">
    <citation type="submission" date="2016-03" db="EMBL/GenBank/DDBJ databases">
        <title>Whole genome sequencing of Grifola frondosa 9006-11.</title>
        <authorList>
            <person name="Min B."/>
            <person name="Park H."/>
            <person name="Kim J.-G."/>
            <person name="Cho H."/>
            <person name="Oh Y.-L."/>
            <person name="Kong W.-S."/>
            <person name="Choi I.-G."/>
        </authorList>
    </citation>
    <scope>NUCLEOTIDE SEQUENCE [LARGE SCALE GENOMIC DNA]</scope>
    <source>
        <strain evidence="8 9">9006-11</strain>
    </source>
</reference>
<evidence type="ECO:0000256" key="4">
    <source>
        <dbReference type="ARBA" id="ARBA00023136"/>
    </source>
</evidence>
<dbReference type="GO" id="GO:0005778">
    <property type="term" value="C:peroxisomal membrane"/>
    <property type="evidence" value="ECO:0007669"/>
    <property type="project" value="TreeGrafter"/>
</dbReference>
<evidence type="ECO:0000313" key="9">
    <source>
        <dbReference type="Proteomes" id="UP000092993"/>
    </source>
</evidence>
<dbReference type="Proteomes" id="UP000092993">
    <property type="component" value="Unassembled WGS sequence"/>
</dbReference>
<dbReference type="GO" id="GO:0007031">
    <property type="term" value="P:peroxisome organization"/>
    <property type="evidence" value="ECO:0007669"/>
    <property type="project" value="UniProtKB-ARBA"/>
</dbReference>
<dbReference type="STRING" id="5627.A0A1C7M1C5"/>
<feature type="region of interest" description="Disordered" evidence="5">
    <location>
        <begin position="33"/>
        <end position="52"/>
    </location>
</feature>
<dbReference type="InterPro" id="IPR010482">
    <property type="entry name" value="TECPR1-like_DysF"/>
</dbReference>
<protein>
    <submittedName>
        <fullName evidence="8">Peroxisomal membrane protein PEX29</fullName>
    </submittedName>
</protein>
<dbReference type="SMART" id="SM00694">
    <property type="entry name" value="DysFC"/>
    <property type="match status" value="1"/>
</dbReference>
<sequence length="558" mass="62387">MRSPMSPAGVQPLSPTKAGFNISQMLLSSTLQLPANAPSTPRGAGKGSSRLLTTRDPLSIPITTVNFRRFVAKSGPLFWLQDRLEEIVMWRKGWKYTVVWMAAYAFLCYFPRMILLIPHAVTLGILLATHPSLRRRATPDSLEDLSINSVQPPPQTQPGEGSVDWLANVQAIQNLMGAVSDVHDFVLPLVPHLTHSSPYTAIILTFTVVSFLLLIPLVNLLPLRTTFLVLGLFPFLLTHPFTLFTLFPTFLATIQPLLRPFRTRLHRIIDDDKLEDKHWRTEMREVELWENERWSATAGAGDEAARAEGNWSKLSLKPSERRPWTRGRDGWSGIADDGGGDVSSNLTFSLAAGWCFVETEDWRPDLEGTWLAAVGADEDGWVYTNDAWLDSHPAPLEEWKTVGMTRRRRWVRRIYYNAKLGRNFGLQGNVNHSTRGSNSAALELCSSEWWQCTARWRNTSIALATHAVSQASQAVQAPAYYPLEFAYAASRTANLLTCQIRTNLPCAGARRSATLCKVKVLALNVVYSRAVPAQTNVVPGKPRQHAHPPSEDKPWKHG</sequence>
<accession>A0A1C7M1C5</accession>
<dbReference type="Pfam" id="PF06398">
    <property type="entry name" value="Pex24p"/>
    <property type="match status" value="1"/>
</dbReference>
<feature type="domain" description="Peroxin/Ferlin" evidence="7">
    <location>
        <begin position="380"/>
        <end position="417"/>
    </location>
</feature>
<dbReference type="EMBL" id="LUGG01000019">
    <property type="protein sequence ID" value="OBZ68884.1"/>
    <property type="molecule type" value="Genomic_DNA"/>
</dbReference>
<feature type="transmembrane region" description="Helical" evidence="6">
    <location>
        <begin position="98"/>
        <end position="127"/>
    </location>
</feature>
<dbReference type="PANTHER" id="PTHR28304">
    <property type="entry name" value="PEROXISOMAL MEMBRANE PROTEIN PEX29"/>
    <property type="match status" value="1"/>
</dbReference>
<dbReference type="InterPro" id="IPR006614">
    <property type="entry name" value="Peroxin/Ferlin"/>
</dbReference>
<evidence type="ECO:0000256" key="5">
    <source>
        <dbReference type="SAM" id="MobiDB-lite"/>
    </source>
</evidence>
<comment type="subcellular location">
    <subcellularLocation>
        <location evidence="1">Membrane</location>
        <topology evidence="1">Multi-pass membrane protein</topology>
    </subcellularLocation>
</comment>
<feature type="transmembrane region" description="Helical" evidence="6">
    <location>
        <begin position="199"/>
        <end position="221"/>
    </location>
</feature>
<evidence type="ECO:0000256" key="6">
    <source>
        <dbReference type="SAM" id="Phobius"/>
    </source>
</evidence>
<evidence type="ECO:0000259" key="7">
    <source>
        <dbReference type="SMART" id="SM00694"/>
    </source>
</evidence>
<organism evidence="8 9">
    <name type="scientific">Grifola frondosa</name>
    <name type="common">Maitake</name>
    <name type="synonym">Polyporus frondosus</name>
    <dbReference type="NCBI Taxonomy" id="5627"/>
    <lineage>
        <taxon>Eukaryota</taxon>
        <taxon>Fungi</taxon>
        <taxon>Dikarya</taxon>
        <taxon>Basidiomycota</taxon>
        <taxon>Agaricomycotina</taxon>
        <taxon>Agaricomycetes</taxon>
        <taxon>Polyporales</taxon>
        <taxon>Grifolaceae</taxon>
        <taxon>Grifola</taxon>
    </lineage>
</organism>
<keyword evidence="4 6" id="KW-0472">Membrane</keyword>
<dbReference type="PANTHER" id="PTHR28304:SF2">
    <property type="entry name" value="PEROXISOMAL MEMBRANE PROTEIN PEX29"/>
    <property type="match status" value="1"/>
</dbReference>
<dbReference type="OrthoDB" id="74314at2759"/>
<keyword evidence="9" id="KW-1185">Reference proteome</keyword>
<evidence type="ECO:0000313" key="8">
    <source>
        <dbReference type="EMBL" id="OBZ68884.1"/>
    </source>
</evidence>
<keyword evidence="3 6" id="KW-1133">Transmembrane helix</keyword>
<feature type="compositionally biased region" description="Basic and acidic residues" evidence="5">
    <location>
        <begin position="548"/>
        <end position="558"/>
    </location>
</feature>
<evidence type="ECO:0000256" key="1">
    <source>
        <dbReference type="ARBA" id="ARBA00004141"/>
    </source>
</evidence>
<proteinExistence type="predicted"/>